<dbReference type="Pfam" id="PF04986">
    <property type="entry name" value="Y2_Tnp"/>
    <property type="match status" value="1"/>
</dbReference>
<dbReference type="GO" id="GO:0004803">
    <property type="term" value="F:transposase activity"/>
    <property type="evidence" value="ECO:0007669"/>
    <property type="project" value="InterPro"/>
</dbReference>
<feature type="domain" description="Transposase IS801/IS1294" evidence="2">
    <location>
        <begin position="30"/>
        <end position="191"/>
    </location>
</feature>
<sequence>MGDGALFDASSEAIKTLAADEKPLGADLPGFFGVWPTWGRQLPYPPPIHDVVPGGGFSSNGQGRSAERGFFLPVRALSPIFRARFRDAMAAASWLESIDAQVWTVDWNVNGQAVGDAQASLLDLSREVFKGAISEGRIVRADESEGVFRYRKVKSSRERKLTLSPTEFIRRFLQHVLPTGFMKGRDFGFLSPSCSIPLDEGKARIELAHGFKVRGAPEAPLPTAGSEKPGACRCPPCAGALRWCSVRLPRPRGSRELAQVSRPVSAVAATPAPKGSG</sequence>
<accession>A0A5S4EKQ5</accession>
<organism evidence="3 4">
    <name type="scientific">Candidatus Accumulibacter phosphatis</name>
    <dbReference type="NCBI Taxonomy" id="327160"/>
    <lineage>
        <taxon>Bacteria</taxon>
        <taxon>Pseudomonadati</taxon>
        <taxon>Pseudomonadota</taxon>
        <taxon>Betaproteobacteria</taxon>
        <taxon>Candidatus Accumulibacter</taxon>
    </lineage>
</organism>
<keyword evidence="4" id="KW-1185">Reference proteome</keyword>
<dbReference type="AlphaFoldDB" id="A0A5S4EKQ5"/>
<feature type="region of interest" description="Disordered" evidence="1">
    <location>
        <begin position="255"/>
        <end position="277"/>
    </location>
</feature>
<evidence type="ECO:0000259" key="2">
    <source>
        <dbReference type="Pfam" id="PF04986"/>
    </source>
</evidence>
<dbReference type="GO" id="GO:0006313">
    <property type="term" value="P:DNA transposition"/>
    <property type="evidence" value="ECO:0007669"/>
    <property type="project" value="InterPro"/>
</dbReference>
<dbReference type="EMBL" id="SWAD01000070">
    <property type="protein sequence ID" value="TMQ75934.1"/>
    <property type="molecule type" value="Genomic_DNA"/>
</dbReference>
<dbReference type="Proteomes" id="UP000306324">
    <property type="component" value="Unassembled WGS sequence"/>
</dbReference>
<comment type="caution">
    <text evidence="3">The sequence shown here is derived from an EMBL/GenBank/DDBJ whole genome shotgun (WGS) entry which is preliminary data.</text>
</comment>
<dbReference type="RefSeq" id="WP_171047373.1">
    <property type="nucleotide sequence ID" value="NZ_SWAD01000070.1"/>
</dbReference>
<protein>
    <submittedName>
        <fullName evidence="3">Transposase</fullName>
    </submittedName>
</protein>
<evidence type="ECO:0000256" key="1">
    <source>
        <dbReference type="SAM" id="MobiDB-lite"/>
    </source>
</evidence>
<name>A0A5S4EKQ5_9PROT</name>
<proteinExistence type="predicted"/>
<dbReference type="GO" id="GO:0003677">
    <property type="term" value="F:DNA binding"/>
    <property type="evidence" value="ECO:0007669"/>
    <property type="project" value="InterPro"/>
</dbReference>
<evidence type="ECO:0000313" key="3">
    <source>
        <dbReference type="EMBL" id="TMQ75934.1"/>
    </source>
</evidence>
<dbReference type="PANTHER" id="PTHR37023">
    <property type="entry name" value="TRANSPOSASE"/>
    <property type="match status" value="1"/>
</dbReference>
<evidence type="ECO:0000313" key="4">
    <source>
        <dbReference type="Proteomes" id="UP000306324"/>
    </source>
</evidence>
<dbReference type="InterPro" id="IPR007069">
    <property type="entry name" value="Transposase_32"/>
</dbReference>
<gene>
    <name evidence="3" type="ORF">ACCUM_0322</name>
</gene>
<reference evidence="3 4" key="1">
    <citation type="submission" date="2019-04" db="EMBL/GenBank/DDBJ databases">
        <title>A novel phosphate-accumulating bacterium identified in bioreactor for phosphate removal from wastewater.</title>
        <authorList>
            <person name="Kotlyarov R.Y."/>
            <person name="Beletsky A.V."/>
            <person name="Kallistova A.Y."/>
            <person name="Dorofeev A.G."/>
            <person name="Nikolaev Y.Y."/>
            <person name="Pimenov N.V."/>
            <person name="Ravin N.V."/>
            <person name="Mardanov A.V."/>
        </authorList>
    </citation>
    <scope>NUCLEOTIDE SEQUENCE [LARGE SCALE GENOMIC DNA]</scope>
    <source>
        <strain evidence="3 4">Bin19</strain>
    </source>
</reference>
<dbReference type="PANTHER" id="PTHR37023:SF1">
    <property type="entry name" value="ISSOD25 TRANSPOSASE TNPA_ISSOD25"/>
    <property type="match status" value="1"/>
</dbReference>